<keyword evidence="2" id="KW-1185">Reference proteome</keyword>
<reference evidence="1" key="1">
    <citation type="submission" date="2022-08" db="EMBL/GenBank/DDBJ databases">
        <authorList>
            <person name="Gutierrez-Valencia J."/>
        </authorList>
    </citation>
    <scope>NUCLEOTIDE SEQUENCE</scope>
</reference>
<dbReference type="EMBL" id="CAMGYJ010000011">
    <property type="protein sequence ID" value="CAI0560675.1"/>
    <property type="molecule type" value="Genomic_DNA"/>
</dbReference>
<evidence type="ECO:0000313" key="1">
    <source>
        <dbReference type="EMBL" id="CAI0560675.1"/>
    </source>
</evidence>
<sequence>MALLTMDFCQRRIALPFNCPTEMAGLRSMQSSPGGFLGCFDHLNWSGYIWLPDRHRRGV</sequence>
<organism evidence="1 2">
    <name type="scientific">Linum tenue</name>
    <dbReference type="NCBI Taxonomy" id="586396"/>
    <lineage>
        <taxon>Eukaryota</taxon>
        <taxon>Viridiplantae</taxon>
        <taxon>Streptophyta</taxon>
        <taxon>Embryophyta</taxon>
        <taxon>Tracheophyta</taxon>
        <taxon>Spermatophyta</taxon>
        <taxon>Magnoliopsida</taxon>
        <taxon>eudicotyledons</taxon>
        <taxon>Gunneridae</taxon>
        <taxon>Pentapetalae</taxon>
        <taxon>rosids</taxon>
        <taxon>fabids</taxon>
        <taxon>Malpighiales</taxon>
        <taxon>Linaceae</taxon>
        <taxon>Linum</taxon>
    </lineage>
</organism>
<proteinExistence type="predicted"/>
<dbReference type="Proteomes" id="UP001154282">
    <property type="component" value="Unassembled WGS sequence"/>
</dbReference>
<dbReference type="AlphaFoldDB" id="A0AAV0RTA5"/>
<gene>
    <name evidence="1" type="ORF">LITE_LOCUS49775</name>
</gene>
<name>A0AAV0RTA5_9ROSI</name>
<evidence type="ECO:0000313" key="2">
    <source>
        <dbReference type="Proteomes" id="UP001154282"/>
    </source>
</evidence>
<protein>
    <submittedName>
        <fullName evidence="1">Uncharacterized protein</fullName>
    </submittedName>
</protein>
<accession>A0AAV0RTA5</accession>
<comment type="caution">
    <text evidence="1">The sequence shown here is derived from an EMBL/GenBank/DDBJ whole genome shotgun (WGS) entry which is preliminary data.</text>
</comment>